<sequence>MNLIDVVLHDGMSHPDVPGVALAVQAATDKARDWLQAVTCEFGKLIDGVLFVECPVKAWRLIEMIPDELSVE</sequence>
<accession>A0ABV1QT82</accession>
<comment type="caution">
    <text evidence="1">The sequence shown here is derived from an EMBL/GenBank/DDBJ whole genome shotgun (WGS) entry which is preliminary data.</text>
</comment>
<name>A0ABV1QT82_9HYPH</name>
<dbReference type="RefSeq" id="WP_350396777.1">
    <property type="nucleotide sequence ID" value="NZ_JBELQE010000110.1"/>
</dbReference>
<dbReference type="Proteomes" id="UP001480955">
    <property type="component" value="Unassembled WGS sequence"/>
</dbReference>
<gene>
    <name evidence="1" type="ORF">ABS772_21410</name>
</gene>
<organism evidence="1 2">
    <name type="scientific">Methylorubrum podarium</name>
    <dbReference type="NCBI Taxonomy" id="200476"/>
    <lineage>
        <taxon>Bacteria</taxon>
        <taxon>Pseudomonadati</taxon>
        <taxon>Pseudomonadota</taxon>
        <taxon>Alphaproteobacteria</taxon>
        <taxon>Hyphomicrobiales</taxon>
        <taxon>Methylobacteriaceae</taxon>
        <taxon>Methylorubrum</taxon>
    </lineage>
</organism>
<reference evidence="1 2" key="1">
    <citation type="submission" date="2024-06" db="EMBL/GenBank/DDBJ databases">
        <authorList>
            <person name="Campbell A.G."/>
        </authorList>
    </citation>
    <scope>NUCLEOTIDE SEQUENCE [LARGE SCALE GENOMIC DNA]</scope>
    <source>
        <strain evidence="1 2">EM12</strain>
    </source>
</reference>
<keyword evidence="2" id="KW-1185">Reference proteome</keyword>
<evidence type="ECO:0000313" key="1">
    <source>
        <dbReference type="EMBL" id="MER2252485.1"/>
    </source>
</evidence>
<evidence type="ECO:0000313" key="2">
    <source>
        <dbReference type="Proteomes" id="UP001480955"/>
    </source>
</evidence>
<protein>
    <submittedName>
        <fullName evidence="1">Uncharacterized protein</fullName>
    </submittedName>
</protein>
<dbReference type="EMBL" id="JBELQE010000110">
    <property type="protein sequence ID" value="MER2252485.1"/>
    <property type="molecule type" value="Genomic_DNA"/>
</dbReference>
<proteinExistence type="predicted"/>